<comment type="caution">
    <text evidence="4">The sequence shown here is derived from an EMBL/GenBank/DDBJ whole genome shotgun (WGS) entry which is preliminary data.</text>
</comment>
<keyword evidence="2" id="KW-0472">Membrane</keyword>
<reference evidence="4 5" key="1">
    <citation type="submission" date="2019-06" db="EMBL/GenBank/DDBJ databases">
        <title>Discovery of a novel chromosome fission-fusion reversal in muntjac.</title>
        <authorList>
            <person name="Mudd A.B."/>
            <person name="Bredeson J.V."/>
            <person name="Baum R."/>
            <person name="Hockemeyer D."/>
            <person name="Rokhsar D.S."/>
        </authorList>
    </citation>
    <scope>NUCLEOTIDE SEQUENCE [LARGE SCALE GENOMIC DNA]</scope>
    <source>
        <strain evidence="4">UTSW_UCB_Mm</strain>
        <tissue evidence="4">Fibroblast cell line</tissue>
    </source>
</reference>
<feature type="domain" description="Fibronectin type-III" evidence="3">
    <location>
        <begin position="1228"/>
        <end position="1322"/>
    </location>
</feature>
<dbReference type="Gene3D" id="2.60.40.10">
    <property type="entry name" value="Immunoglobulins"/>
    <property type="match status" value="13"/>
</dbReference>
<dbReference type="FunFam" id="2.60.40.10:FF:001255">
    <property type="entry name" value="usherin"/>
    <property type="match status" value="1"/>
</dbReference>
<feature type="domain" description="Fibronectin type-III" evidence="3">
    <location>
        <begin position="1417"/>
        <end position="1513"/>
    </location>
</feature>
<dbReference type="FunFam" id="2.60.40.10:FF:001037">
    <property type="entry name" value="Usherin"/>
    <property type="match status" value="1"/>
</dbReference>
<feature type="non-terminal residue" evidence="4">
    <location>
        <position position="1"/>
    </location>
</feature>
<feature type="domain" description="Fibronectin type-III" evidence="3">
    <location>
        <begin position="2268"/>
        <end position="2356"/>
    </location>
</feature>
<dbReference type="FunFam" id="2.60.40.10:FF:001251">
    <property type="entry name" value="usherin"/>
    <property type="match status" value="1"/>
</dbReference>
<dbReference type="SMART" id="SM00060">
    <property type="entry name" value="FN3"/>
    <property type="match status" value="12"/>
</dbReference>
<feature type="region of interest" description="Disordered" evidence="1">
    <location>
        <begin position="468"/>
        <end position="489"/>
    </location>
</feature>
<accession>A0A5N3V7A1</accession>
<evidence type="ECO:0000259" key="3">
    <source>
        <dbReference type="PROSITE" id="PS50853"/>
    </source>
</evidence>
<feature type="region of interest" description="Disordered" evidence="1">
    <location>
        <begin position="1500"/>
        <end position="1520"/>
    </location>
</feature>
<dbReference type="InterPro" id="IPR056601">
    <property type="entry name" value="Galaxin_dom"/>
</dbReference>
<dbReference type="InterPro" id="IPR003961">
    <property type="entry name" value="FN3_dom"/>
</dbReference>
<dbReference type="FunFam" id="2.60.40.10:FF:001390">
    <property type="entry name" value="Usherin"/>
    <property type="match status" value="1"/>
</dbReference>
<feature type="transmembrane region" description="Helical" evidence="2">
    <location>
        <begin position="2959"/>
        <end position="2977"/>
    </location>
</feature>
<feature type="transmembrane region" description="Helical" evidence="2">
    <location>
        <begin position="2903"/>
        <end position="2923"/>
    </location>
</feature>
<dbReference type="Pfam" id="PF00041">
    <property type="entry name" value="fn3"/>
    <property type="match status" value="7"/>
</dbReference>
<feature type="transmembrane region" description="Helical" evidence="2">
    <location>
        <begin position="946"/>
        <end position="978"/>
    </location>
</feature>
<name>A0A5N3V7A1_MUNMU</name>
<dbReference type="FunFam" id="2.60.40.10:FF:001379">
    <property type="entry name" value="Usherin"/>
    <property type="match status" value="1"/>
</dbReference>
<dbReference type="InterPro" id="IPR050713">
    <property type="entry name" value="RTP_Phos/Ushers"/>
</dbReference>
<dbReference type="PROSITE" id="PS50853">
    <property type="entry name" value="FN3"/>
    <property type="match status" value="10"/>
</dbReference>
<dbReference type="PANTHER" id="PTHR46957">
    <property type="entry name" value="CYTOKINE RECEPTOR"/>
    <property type="match status" value="1"/>
</dbReference>
<keyword evidence="2" id="KW-0812">Transmembrane</keyword>
<feature type="domain" description="Fibronectin type-III" evidence="3">
    <location>
        <begin position="1326"/>
        <end position="1413"/>
    </location>
</feature>
<evidence type="ECO:0000256" key="2">
    <source>
        <dbReference type="SAM" id="Phobius"/>
    </source>
</evidence>
<feature type="domain" description="Fibronectin type-III" evidence="3">
    <location>
        <begin position="2597"/>
        <end position="2697"/>
    </location>
</feature>
<feature type="domain" description="Fibronectin type-III" evidence="3">
    <location>
        <begin position="2508"/>
        <end position="2596"/>
    </location>
</feature>
<keyword evidence="5" id="KW-1185">Reference proteome</keyword>
<dbReference type="FunFam" id="2.60.40.10:FF:001135">
    <property type="entry name" value="Usherin"/>
    <property type="match status" value="1"/>
</dbReference>
<protein>
    <recommendedName>
        <fullName evidence="3">Fibronectin type-III domain-containing protein</fullName>
    </recommendedName>
</protein>
<feature type="domain" description="Fibronectin type-III" evidence="3">
    <location>
        <begin position="1659"/>
        <end position="1761"/>
    </location>
</feature>
<feature type="domain" description="Fibronectin type-III" evidence="3">
    <location>
        <begin position="1517"/>
        <end position="1609"/>
    </location>
</feature>
<proteinExistence type="predicted"/>
<dbReference type="EMBL" id="VCEA01000003">
    <property type="protein sequence ID" value="KAB0344935.1"/>
    <property type="molecule type" value="Genomic_DNA"/>
</dbReference>
<feature type="transmembrane region" description="Helical" evidence="2">
    <location>
        <begin position="724"/>
        <end position="744"/>
    </location>
</feature>
<dbReference type="CDD" id="cd00063">
    <property type="entry name" value="FN3"/>
    <property type="match status" value="12"/>
</dbReference>
<dbReference type="FunFam" id="2.60.40.10:FF:001023">
    <property type="entry name" value="usherin"/>
    <property type="match status" value="1"/>
</dbReference>
<evidence type="ECO:0000313" key="4">
    <source>
        <dbReference type="EMBL" id="KAB0344935.1"/>
    </source>
</evidence>
<gene>
    <name evidence="4" type="ORF">FD754_021861</name>
</gene>
<evidence type="ECO:0000256" key="1">
    <source>
        <dbReference type="SAM" id="MobiDB-lite"/>
    </source>
</evidence>
<dbReference type="InterPro" id="IPR013783">
    <property type="entry name" value="Ig-like_fold"/>
</dbReference>
<feature type="transmembrane region" description="Helical" evidence="2">
    <location>
        <begin position="2935"/>
        <end position="2952"/>
    </location>
</feature>
<feature type="transmembrane region" description="Helical" evidence="2">
    <location>
        <begin position="907"/>
        <end position="925"/>
    </location>
</feature>
<dbReference type="SUPFAM" id="SSF49265">
    <property type="entry name" value="Fibronectin type III"/>
    <property type="match status" value="8"/>
</dbReference>
<keyword evidence="2" id="KW-1133">Transmembrane helix</keyword>
<dbReference type="FunFam" id="2.60.40.10:FF:001173">
    <property type="entry name" value="Usherin"/>
    <property type="match status" value="1"/>
</dbReference>
<dbReference type="FunFam" id="2.60.40.10:FF:000991">
    <property type="entry name" value="Usherin"/>
    <property type="match status" value="1"/>
</dbReference>
<organism evidence="4 5">
    <name type="scientific">Muntiacus muntjak</name>
    <name type="common">Barking deer</name>
    <name type="synonym">Indian muntjac</name>
    <dbReference type="NCBI Taxonomy" id="9888"/>
    <lineage>
        <taxon>Eukaryota</taxon>
        <taxon>Metazoa</taxon>
        <taxon>Chordata</taxon>
        <taxon>Craniata</taxon>
        <taxon>Vertebrata</taxon>
        <taxon>Euteleostomi</taxon>
        <taxon>Mammalia</taxon>
        <taxon>Eutheria</taxon>
        <taxon>Laurasiatheria</taxon>
        <taxon>Artiodactyla</taxon>
        <taxon>Ruminantia</taxon>
        <taxon>Pecora</taxon>
        <taxon>Cervidae</taxon>
        <taxon>Muntiacinae</taxon>
        <taxon>Muntiacus</taxon>
    </lineage>
</organism>
<dbReference type="Pfam" id="PF24748">
    <property type="entry name" value="Galaxin_repeat"/>
    <property type="match status" value="1"/>
</dbReference>
<sequence length="3101" mass="348443">KCICSLPSIPTAFYTNNIPNGTYCVQKHHCSPPGYLRYLSSESHTYSRNNLINEYMLVRSAAQLCLTLQPHALQPPGSSEHMTQISFFSGLKVPLTDLEQVLSDSLELSAYLKQGYKHITINTQEMKIFYLKLKNHCCIVALIYQTYFGTHLFSALTRLLIEFVSMLLCLLQRRRNDEMQILTQGCTWSQGVQPTEAGENTGFLSYPAFSSCFKFCRSSLCGNLSILLPQGMTLVKDVRSRKFWCDCGNPGRPLFSFSISASNEYSGLISFGGGGLDAVMSDSCDPMACSLTGTSVHGILHAGIPFPFPEDLPDPGIKRKSPFLFPFCHKGGVICISEVIDIFPCNLDSSLTNTPQKCPFHYRGLECKSRKSRNTWSNRQIWTWSVQNEARQRLIELGADYGSDHDLLIAKFRLILKKVGKAARPFRYDLTQIIYDYTVEVRNRFKGLDLIECLKNDGQRFMTLYKKQGSRSSPRKEMQKGKMVSFHSNPKERQSQRMLKILHNCTHLTGASVIAQLIKKPPATQETPAICKASSDNHFTFLHFFFLGMVLITTSYTMLGTSIHSSSGTLSIISNPLNLIIGLWKLPDGRGWLPPSKGLMPGLLYSVLLTPRQATVDPRLPWRLLDTQRQVWVILFWGHRFFPLGPRVHKVLFLPSQKLSPQACGSSVIKSHWPLKFKFLCIMVLISGLFAPSVYTSFKFQSQIYPYNMIILSKPQQSYLTNFFFYYPFDLYCFLFNDLLYVAYMQNGLPFFLQGIFSTQELNQVPDHLICLLRNLYAGQEATVRSGHGTTDWFQTGKEVCQDYVSHHFMANRWRENGNSDRFYSLGLQNHCRCLEQLFSPALQHGVMALGNIGISDMTSFDQLEIREQKSIKLLIKRAKCIYQTLFALQTNVFLMTLFMLKAYFETKGIIFVGRAVSCLANYLWKAYNFKRLKKSFRSSLNSKPIFLLFKDSLITLCLSLFKIYFFFGILTSLLYFVHSTYKSIKVLYVGINLKSGIVSFTWGLAEFCDGEVRLNNTKMRPQYRKKYSIFFFQPEVGRLVNIFSTIRCQCAKNPSFSLHSHDVEHLFMCLLAICMSSLEKCLFRLNVTTNCIITILIWKCIFSALETYQQLLCKFHNFFTYLASHVLAHKYLLFSLEQTTPLDVPISSSGNKFLHELGICSIISVSRELANMRSPRSRHQCFFICLLLFVECIWEKLKVYTVKKCSGKGGWLFKVNITISNYSSPDGVLPPRLSSATPTSLQVVWSTPARNNAPGSPRYQLQMRPGHSTHGLLELFSNPSASLNYEVRDLQPYTEYEFRLVASNGFGSAHSSWILFITAEDKPGPVDPPIILDKKSRMILVTWQHPLKCNGLITHYNIYQHGRLSLKTSGSVTNGTVTHLRPYTAYTFQVEACTSKGCSLSADSQTVWTLPDAPEGILSPELFSDTPTSVIISWQPPTHPNGLVENSTIQRRVQGKEAVTTLVTLPGSHPRRFIDKTSALSPWTKYEYRVLMSTADGGTNSSDWAEVTTRPSRPAGVQPPEVDVLGPNAAKVTWKPPLILNGDILNYEIRMPDPHITITNVTSVLSYVVTHLIPFTNYSVTIVACSGGNGYLGGCTESFPTHVTTPPALPQGLGPLSVVPLSESYVGISWQPPSRPNGPDVRYELLRRKIQQPLASNPPEDLNMWHNIYSGTQRFYEDKGLSSALCLLLTAFQDLQGDVEYYTLFWSSATSNESRKILPDVNSHVIGHLNPNTEYRISISAFNGVASINSEVLYATTCDGEPQGMLPPEVVIINSTAVRVIWTAPSNPNGVVTEYSVYVNNQLYKTGINVPGSFILRELSPFTVYDIQVEVCTKYACVKSNRTQITTVEDTPSDIPTPTIHGITSRNYQIERTHTKETTLFFWAPKSLQSLQIDWMSPGRPNGIILGYDLLRKTWRPCSKTKKLMKDHTGGLCKAVECQKHEPLCGTRCYSPEAKVCCNGAVYDLQPGHACCEEKYIAFVLNSTGVCCGGRIRETQSNHQCCSGYYVRILPGEVCCPDEQHDRVSAGLGDSCCGRMPYSTSGKQVCCAGRLHDGHGQQCCGGQIVSKDFECCGGEEEGVVYSRLPGMFCCGLDYVNMSDTICCSASSGESKAHVKKNDPVPVKCCETELIPKSQECCNGVGYNPLKYVCSDKISTGMMMKETKACRTLCPTSMEATAHCGRCDFNFTSHVCTVIRGSHNSVRKEPMEELCSSVEETVHTGSVNTLSFTDVNLEPYMMYEYRISAWNRYGRGFSKAVRARTKEDVPEGVSPPRWTKMDHLDDVIVLSWKKPIQSNGPIIAYILLRNGIECFRGTSLSFSDTEGIQPFMEYSYQLKACTVAGCATSSKVVAATTQGIPQNIPPPRVTAPSAEALHVSWHVPPKPNGVIKEYQLRQVGKGLIYTGTADKRQHTVTGVWVTPRHIVINSTTVELFWSPPEKPNGLISQYQLSRNGSLIFLGGSEEQNFTDKNLEPNSRYVYKLEATTGGGSSSSDEYIIQTPILTPEEIQPPYNITVIGPYSIFVAWTPPGILVPTKPVEYNVLLNAGSATPLISSVGHHQSILLENLAPFTQYEIRIQACQKGGCGVSSRMFAKTAEAAPMDLNSPILKALGSACIEVKWMPPKKPNGVITNYFIHRRPTGIEEESLVFVWSEGALEFIDDADTLRPFTLYEYRVRACNSKGSVESLWSSARTLEAPPQDFPAPWAQVTGAHSVLLNWTEPASPNGIIFQYRVVYQQRTDDPTLNFSAVHAFTVMLALHIRWPKYWSFSFIISPFGEYSGLISFRIDCFDLLAVQGLSRVLSSTTIQNKRSSGLQPIISTTLGFRSQTPPPTGHKPQNMKISYIKSVKQEMLWKVCKCDSMKHCGLGSEIHMLFKCVMTILNMKAPHKEETLDNIKHRFQRPDHVLCFQFPFSTFSLAYIVYRMFDDGHSDWCEVTLISFICSLFILFMVSFAVQKLVSLIWSHLFLFLFSLLKEFLIIREEFIEYTIQYVIILYYLLLCETSLPCSWPLGRDSKAREYSSSLSAIRVISSAYLKLLISSSNLDSSLCFFLELPCFLHDPTNVGNLISGSSAFSKPRLSIWKFSVHKLLKHSWKDFAHNLASI</sequence>
<feature type="transmembrane region" description="Helical" evidence="2">
    <location>
        <begin position="679"/>
        <end position="698"/>
    </location>
</feature>
<feature type="domain" description="Fibronectin type-III" evidence="3">
    <location>
        <begin position="1765"/>
        <end position="1855"/>
    </location>
</feature>
<dbReference type="FunFam" id="2.60.40.10:FF:000819">
    <property type="entry name" value="Usherin"/>
    <property type="match status" value="1"/>
</dbReference>
<dbReference type="Proteomes" id="UP000326458">
    <property type="component" value="Unassembled WGS sequence"/>
</dbReference>
<evidence type="ECO:0000313" key="5">
    <source>
        <dbReference type="Proteomes" id="UP000326458"/>
    </source>
</evidence>
<feature type="domain" description="Fibronectin type-III" evidence="3">
    <location>
        <begin position="2415"/>
        <end position="2505"/>
    </location>
</feature>
<dbReference type="InterPro" id="IPR036116">
    <property type="entry name" value="FN3_sf"/>
</dbReference>
<dbReference type="FunFam" id="2.60.40.10:FF:001236">
    <property type="entry name" value="Usherin"/>
    <property type="match status" value="1"/>
</dbReference>
<dbReference type="PANTHER" id="PTHR46957:SF7">
    <property type="entry name" value="USHERIN"/>
    <property type="match status" value="1"/>
</dbReference>